<keyword evidence="1" id="KW-0812">Transmembrane</keyword>
<dbReference type="Gene3D" id="1.20.1300.10">
    <property type="entry name" value="Fumarate reductase/succinate dehydrogenase, transmembrane subunit"/>
    <property type="match status" value="1"/>
</dbReference>
<dbReference type="InterPro" id="IPR011138">
    <property type="entry name" value="Cytochrome_b-558"/>
</dbReference>
<accession>A0A1Y6B8E3</accession>
<feature type="transmembrane region" description="Helical" evidence="1">
    <location>
        <begin position="16"/>
        <end position="42"/>
    </location>
</feature>
<keyword evidence="1" id="KW-0472">Membrane</keyword>
<dbReference type="GO" id="GO:0016020">
    <property type="term" value="C:membrane"/>
    <property type="evidence" value="ECO:0007669"/>
    <property type="project" value="InterPro"/>
</dbReference>
<name>A0A1Y6B8E3_9BACT</name>
<evidence type="ECO:0000256" key="1">
    <source>
        <dbReference type="SAM" id="Phobius"/>
    </source>
</evidence>
<organism evidence="2 3">
    <name type="scientific">Pseudobacteriovorax antillogorgiicola</name>
    <dbReference type="NCBI Taxonomy" id="1513793"/>
    <lineage>
        <taxon>Bacteria</taxon>
        <taxon>Pseudomonadati</taxon>
        <taxon>Bdellovibrionota</taxon>
        <taxon>Oligoflexia</taxon>
        <taxon>Oligoflexales</taxon>
        <taxon>Pseudobacteriovoracaceae</taxon>
        <taxon>Pseudobacteriovorax</taxon>
    </lineage>
</organism>
<keyword evidence="1" id="KW-1133">Transmembrane helix</keyword>
<dbReference type="NCBIfam" id="TIGR02046">
    <property type="entry name" value="sdhC_b558_fam"/>
    <property type="match status" value="1"/>
</dbReference>
<dbReference type="InterPro" id="IPR034804">
    <property type="entry name" value="SQR/QFR_C/D"/>
</dbReference>
<dbReference type="Proteomes" id="UP000192907">
    <property type="component" value="Unassembled WGS sequence"/>
</dbReference>
<keyword evidence="3" id="KW-1185">Reference proteome</keyword>
<gene>
    <name evidence="2" type="ORF">SAMN06296036_101400</name>
</gene>
<dbReference type="STRING" id="1513793.SAMN06296036_101400"/>
<evidence type="ECO:0000313" key="2">
    <source>
        <dbReference type="EMBL" id="SME90832.1"/>
    </source>
</evidence>
<dbReference type="AlphaFoldDB" id="A0A1Y6B8E3"/>
<dbReference type="CDD" id="cd03498">
    <property type="entry name" value="SQR_TypeB_2_TM"/>
    <property type="match status" value="1"/>
</dbReference>
<evidence type="ECO:0000313" key="3">
    <source>
        <dbReference type="Proteomes" id="UP000192907"/>
    </source>
</evidence>
<sequence length="225" mass="24671">MSWMLHFFRSSLGSKYLMAITGLGVYGFFIVHILGNLTLFAGQDAMNNYAIALREIPFGGLWIARLGLVAMFAIHIVTAIRLTAANKSARPQGYAKGNTIQASFASRFMPQTGMIILAFVIFHLAHFTWRVVAYDGPYVDSMGRDDVYTMVVAGFQQPLLSVFYMAAVILVGIHLSHGSKSMFQSLGLNHPKYRTFINLVPPSIGWLVALAGVSIPLAVLLGIVK</sequence>
<feature type="transmembrane region" description="Helical" evidence="1">
    <location>
        <begin position="62"/>
        <end position="84"/>
    </location>
</feature>
<feature type="transmembrane region" description="Helical" evidence="1">
    <location>
        <begin position="104"/>
        <end position="127"/>
    </location>
</feature>
<dbReference type="SUPFAM" id="SSF81343">
    <property type="entry name" value="Fumarate reductase respiratory complex transmembrane subunits"/>
    <property type="match status" value="1"/>
</dbReference>
<proteinExistence type="predicted"/>
<feature type="transmembrane region" description="Helical" evidence="1">
    <location>
        <begin position="147"/>
        <end position="175"/>
    </location>
</feature>
<protein>
    <submittedName>
        <fullName evidence="2">Succinate dehydrogenase subunit C</fullName>
    </submittedName>
</protein>
<feature type="transmembrane region" description="Helical" evidence="1">
    <location>
        <begin position="196"/>
        <end position="224"/>
    </location>
</feature>
<dbReference type="RefSeq" id="WP_132314485.1">
    <property type="nucleotide sequence ID" value="NZ_FWZT01000001.1"/>
</dbReference>
<reference evidence="3" key="1">
    <citation type="submission" date="2017-04" db="EMBL/GenBank/DDBJ databases">
        <authorList>
            <person name="Varghese N."/>
            <person name="Submissions S."/>
        </authorList>
    </citation>
    <scope>NUCLEOTIDE SEQUENCE [LARGE SCALE GENOMIC DNA]</scope>
    <source>
        <strain evidence="3">RKEM611</strain>
    </source>
</reference>
<dbReference type="EMBL" id="FWZT01000001">
    <property type="protein sequence ID" value="SME90832.1"/>
    <property type="molecule type" value="Genomic_DNA"/>
</dbReference>
<dbReference type="OrthoDB" id="9802842at2"/>